<proteinExistence type="predicted"/>
<protein>
    <recommendedName>
        <fullName evidence="3">Outer membrane lipoprotein BamD-like domain-containing protein</fullName>
    </recommendedName>
</protein>
<sequence>MKTVSTLLFLTLFASCDLMSHIEDRAEVINHHEDQILKLSKESRDQRMEISRLKTAIMSLESKNQYLKVQLKEIKEGKPKAREIASVRALPKGNDLVKFDVYKWKPGQILAVAEKEFTLKNFEKSAQFFNTFKHQFPGDKNLDDQFLFQAGVASFESGKHYDWAVSNFEKLVEAYPTSKFYRGSKLWMALANLKLGHDDKFFSAVEEFRMKYRNTPEWKILSTHYEKIVQRHKKN</sequence>
<evidence type="ECO:0008006" key="3">
    <source>
        <dbReference type="Google" id="ProtNLM"/>
    </source>
</evidence>
<comment type="caution">
    <text evidence="1">The sequence shown here is derived from an EMBL/GenBank/DDBJ whole genome shotgun (WGS) entry which is preliminary data.</text>
</comment>
<dbReference type="Gene3D" id="1.25.40.10">
    <property type="entry name" value="Tetratricopeptide repeat domain"/>
    <property type="match status" value="1"/>
</dbReference>
<evidence type="ECO:0000313" key="1">
    <source>
        <dbReference type="EMBL" id="OUR96546.1"/>
    </source>
</evidence>
<dbReference type="AlphaFoldDB" id="A0A1Y5F6L7"/>
<dbReference type="Proteomes" id="UP000196531">
    <property type="component" value="Unassembled WGS sequence"/>
</dbReference>
<dbReference type="InterPro" id="IPR011990">
    <property type="entry name" value="TPR-like_helical_dom_sf"/>
</dbReference>
<reference evidence="2" key="1">
    <citation type="journal article" date="2017" name="Proc. Natl. Acad. Sci. U.S.A.">
        <title>Simulation of Deepwater Horizon oil plume reveals substrate specialization within a complex community of hydrocarbon-degraders.</title>
        <authorList>
            <person name="Hu P."/>
            <person name="Dubinsky E.A."/>
            <person name="Probst A.J."/>
            <person name="Wang J."/>
            <person name="Sieber C.M.K."/>
            <person name="Tom L.M."/>
            <person name="Gardinali P."/>
            <person name="Banfield J.F."/>
            <person name="Atlas R.M."/>
            <person name="Andersen G.L."/>
        </authorList>
    </citation>
    <scope>NUCLEOTIDE SEQUENCE [LARGE SCALE GENOMIC DNA]</scope>
</reference>
<name>A0A1Y5F6L7_9BACT</name>
<organism evidence="1 2">
    <name type="scientific">Halobacteriovorax marinus</name>
    <dbReference type="NCBI Taxonomy" id="97084"/>
    <lineage>
        <taxon>Bacteria</taxon>
        <taxon>Pseudomonadati</taxon>
        <taxon>Bdellovibrionota</taxon>
        <taxon>Bacteriovoracia</taxon>
        <taxon>Bacteriovoracales</taxon>
        <taxon>Halobacteriovoraceae</taxon>
        <taxon>Halobacteriovorax</taxon>
    </lineage>
</organism>
<evidence type="ECO:0000313" key="2">
    <source>
        <dbReference type="Proteomes" id="UP000196531"/>
    </source>
</evidence>
<dbReference type="EMBL" id="MAAO01000006">
    <property type="protein sequence ID" value="OUR96546.1"/>
    <property type="molecule type" value="Genomic_DNA"/>
</dbReference>
<gene>
    <name evidence="1" type="ORF">A9Q84_09360</name>
</gene>
<dbReference type="PROSITE" id="PS51257">
    <property type="entry name" value="PROKAR_LIPOPROTEIN"/>
    <property type="match status" value="1"/>
</dbReference>
<accession>A0A1Y5F6L7</accession>